<feature type="transmembrane region" description="Helical" evidence="2">
    <location>
        <begin position="21"/>
        <end position="40"/>
    </location>
</feature>
<sequence length="107" mass="11415">MAQERMHCQCIRSVVELDSTLLGYASTIMILVVFVLAGLLRGQRSAAARDPFGERIRRGGPHRVPGPRAADTGRVDMNIGDGSGPIGLPAFDRGPMDTDRIAAPGTE</sequence>
<evidence type="ECO:0000313" key="4">
    <source>
        <dbReference type="Proteomes" id="UP001160334"/>
    </source>
</evidence>
<comment type="caution">
    <text evidence="3">The sequence shown here is derived from an EMBL/GenBank/DDBJ whole genome shotgun (WGS) entry which is preliminary data.</text>
</comment>
<evidence type="ECO:0000256" key="2">
    <source>
        <dbReference type="SAM" id="Phobius"/>
    </source>
</evidence>
<dbReference type="Proteomes" id="UP001160334">
    <property type="component" value="Unassembled WGS sequence"/>
</dbReference>
<feature type="region of interest" description="Disordered" evidence="1">
    <location>
        <begin position="53"/>
        <end position="107"/>
    </location>
</feature>
<dbReference type="EMBL" id="JARXVC010000008">
    <property type="protein sequence ID" value="MDH6282065.1"/>
    <property type="molecule type" value="Genomic_DNA"/>
</dbReference>
<evidence type="ECO:0000256" key="1">
    <source>
        <dbReference type="SAM" id="MobiDB-lite"/>
    </source>
</evidence>
<keyword evidence="2" id="KW-0472">Membrane</keyword>
<accession>A0ABT6MDW3</accession>
<dbReference type="RefSeq" id="WP_280761367.1">
    <property type="nucleotide sequence ID" value="NZ_JARXVC010000008.1"/>
</dbReference>
<gene>
    <name evidence="3" type="ORF">M2280_003288</name>
</gene>
<keyword evidence="4" id="KW-1185">Reference proteome</keyword>
<reference evidence="3 4" key="1">
    <citation type="submission" date="2023-04" db="EMBL/GenBank/DDBJ databases">
        <title>Forest soil microbial communities from Buena Vista Peninsula, Colon Province, Panama.</title>
        <authorList>
            <person name="Bouskill N."/>
        </authorList>
    </citation>
    <scope>NUCLEOTIDE SEQUENCE [LARGE SCALE GENOMIC DNA]</scope>
    <source>
        <strain evidence="3 4">CFH S0262</strain>
    </source>
</reference>
<name>A0ABT6MDW3_9NOCA</name>
<protein>
    <submittedName>
        <fullName evidence="3">Uncharacterized protein</fullName>
    </submittedName>
</protein>
<organism evidence="3 4">
    <name type="scientific">Prescottella agglutinans</name>
    <dbReference type="NCBI Taxonomy" id="1644129"/>
    <lineage>
        <taxon>Bacteria</taxon>
        <taxon>Bacillati</taxon>
        <taxon>Actinomycetota</taxon>
        <taxon>Actinomycetes</taxon>
        <taxon>Mycobacteriales</taxon>
        <taxon>Nocardiaceae</taxon>
        <taxon>Prescottella</taxon>
    </lineage>
</organism>
<evidence type="ECO:0000313" key="3">
    <source>
        <dbReference type="EMBL" id="MDH6282065.1"/>
    </source>
</evidence>
<keyword evidence="2" id="KW-0812">Transmembrane</keyword>
<keyword evidence="2" id="KW-1133">Transmembrane helix</keyword>
<proteinExistence type="predicted"/>